<keyword evidence="2" id="KW-0966">Cell projection</keyword>
<keyword evidence="2" id="KW-0969">Cilium</keyword>
<feature type="compositionally biased region" description="Low complexity" evidence="1">
    <location>
        <begin position="20"/>
        <end position="54"/>
    </location>
</feature>
<comment type="caution">
    <text evidence="2">The sequence shown here is derived from an EMBL/GenBank/DDBJ whole genome shotgun (WGS) entry which is preliminary data.</text>
</comment>
<dbReference type="EMBL" id="JANUGV010000001">
    <property type="protein sequence ID" value="MCS0607053.1"/>
    <property type="molecule type" value="Genomic_DNA"/>
</dbReference>
<dbReference type="Pfam" id="PF03646">
    <property type="entry name" value="FlaG"/>
    <property type="match status" value="1"/>
</dbReference>
<sequence length="126" mass="13525">MELRTNGPALSTINRMADKPLPAAAPQPAATAELAPAATSTAQAVQQPDAAPPQAKLDEALKSINKSMQALSQEIEFSIDPDTDRTVVKVVDQRTKEVIRQMPSAETLEIAKALDRLQGLLIRQEA</sequence>
<reference evidence="2 3" key="1">
    <citation type="submission" date="2022-08" db="EMBL/GenBank/DDBJ databases">
        <title>Reclassification of Massilia species as members of the genera Telluria, Duganella, Pseudoduganella, Mokoshia gen. nov. and Zemynaea gen. nov. using orthogonal and non-orthogonal genome-based approaches.</title>
        <authorList>
            <person name="Bowman J.P."/>
        </authorList>
    </citation>
    <scope>NUCLEOTIDE SEQUENCE [LARGE SCALE GENOMIC DNA]</scope>
    <source>
        <strain evidence="2 3">JCM 31607</strain>
    </source>
</reference>
<evidence type="ECO:0000313" key="3">
    <source>
        <dbReference type="Proteomes" id="UP001205861"/>
    </source>
</evidence>
<evidence type="ECO:0000256" key="1">
    <source>
        <dbReference type="SAM" id="MobiDB-lite"/>
    </source>
</evidence>
<dbReference type="Gene3D" id="3.30.160.170">
    <property type="entry name" value="FlaG-like"/>
    <property type="match status" value="1"/>
</dbReference>
<protein>
    <submittedName>
        <fullName evidence="2">Flagellar protein FlaG</fullName>
    </submittedName>
</protein>
<dbReference type="PANTHER" id="PTHR37166:SF1">
    <property type="entry name" value="PROTEIN FLAG"/>
    <property type="match status" value="1"/>
</dbReference>
<dbReference type="PANTHER" id="PTHR37166">
    <property type="entry name" value="PROTEIN FLAG"/>
    <property type="match status" value="1"/>
</dbReference>
<feature type="region of interest" description="Disordered" evidence="1">
    <location>
        <begin position="1"/>
        <end position="54"/>
    </location>
</feature>
<evidence type="ECO:0000313" key="2">
    <source>
        <dbReference type="EMBL" id="MCS0607053.1"/>
    </source>
</evidence>
<dbReference type="SUPFAM" id="SSF160214">
    <property type="entry name" value="FlaG-like"/>
    <property type="match status" value="1"/>
</dbReference>
<keyword evidence="2" id="KW-0282">Flagellum</keyword>
<dbReference type="RefSeq" id="WP_258854826.1">
    <property type="nucleotide sequence ID" value="NZ_JANUGV010000001.1"/>
</dbReference>
<keyword evidence="3" id="KW-1185">Reference proteome</keyword>
<dbReference type="InterPro" id="IPR035924">
    <property type="entry name" value="FlaG-like_sf"/>
</dbReference>
<name>A0ABT2BGN1_9BURK</name>
<proteinExistence type="predicted"/>
<accession>A0ABT2BGN1</accession>
<dbReference type="InterPro" id="IPR005186">
    <property type="entry name" value="FlaG"/>
</dbReference>
<dbReference type="Proteomes" id="UP001205861">
    <property type="component" value="Unassembled WGS sequence"/>
</dbReference>
<organism evidence="2 3">
    <name type="scientific">Massilia solisilvae</name>
    <dbReference type="NCBI Taxonomy" id="1811225"/>
    <lineage>
        <taxon>Bacteria</taxon>
        <taxon>Pseudomonadati</taxon>
        <taxon>Pseudomonadota</taxon>
        <taxon>Betaproteobacteria</taxon>
        <taxon>Burkholderiales</taxon>
        <taxon>Oxalobacteraceae</taxon>
        <taxon>Telluria group</taxon>
        <taxon>Massilia</taxon>
    </lineage>
</organism>
<gene>
    <name evidence="2" type="ORF">NX773_02595</name>
</gene>